<evidence type="ECO:0000259" key="1">
    <source>
        <dbReference type="Pfam" id="PF01551"/>
    </source>
</evidence>
<dbReference type="InterPro" id="IPR016047">
    <property type="entry name" value="M23ase_b-sheet_dom"/>
</dbReference>
<dbReference type="InterPro" id="IPR050570">
    <property type="entry name" value="Cell_wall_metabolism_enzyme"/>
</dbReference>
<dbReference type="KEGG" id="dpc:A6048_01060"/>
<feature type="domain" description="M23ase beta-sheet core" evidence="1">
    <location>
        <begin position="224"/>
        <end position="325"/>
    </location>
</feature>
<dbReference type="InterPro" id="IPR011055">
    <property type="entry name" value="Dup_hybrid_motif"/>
</dbReference>
<dbReference type="GO" id="GO:0004222">
    <property type="term" value="F:metalloendopeptidase activity"/>
    <property type="evidence" value="ECO:0007669"/>
    <property type="project" value="TreeGrafter"/>
</dbReference>
<dbReference type="Proteomes" id="UP000244903">
    <property type="component" value="Chromosome"/>
</dbReference>
<accession>A0AAD0JWW1</accession>
<reference evidence="2 3" key="1">
    <citation type="submission" date="2016-04" db="EMBL/GenBank/DDBJ databases">
        <title>Complete genome sequence of the haloalkaliphilic hydrocarbon-degrading bacterium Dietzia psychralcaliphila ILA-1T, isolated from a drain of a fish product-processing plant.</title>
        <authorList>
            <person name="Zhao J."/>
            <person name="Hu B."/>
            <person name="Geng S."/>
            <person name="Nie Y."/>
            <person name="Tang Y."/>
        </authorList>
    </citation>
    <scope>NUCLEOTIDE SEQUENCE [LARGE SCALE GENOMIC DNA]</scope>
    <source>
        <strain evidence="2 3">ILA-1</strain>
    </source>
</reference>
<name>A0AAD0JWW1_9ACTN</name>
<dbReference type="AlphaFoldDB" id="A0AAD0JWW1"/>
<evidence type="ECO:0000313" key="3">
    <source>
        <dbReference type="Proteomes" id="UP000244903"/>
    </source>
</evidence>
<dbReference type="SUPFAM" id="SSF51261">
    <property type="entry name" value="Duplicated hybrid motif"/>
    <property type="match status" value="1"/>
</dbReference>
<dbReference type="PANTHER" id="PTHR21666:SF270">
    <property type="entry name" value="MUREIN HYDROLASE ACTIVATOR ENVC"/>
    <property type="match status" value="1"/>
</dbReference>
<keyword evidence="3" id="KW-1185">Reference proteome</keyword>
<proteinExistence type="predicted"/>
<gene>
    <name evidence="2" type="ORF">A6048_01060</name>
</gene>
<sequence length="389" mass="41393">MTVPDAFTALTLIPIGNSPLPFRGTDGRYHVAYDLQLTNATGVPASLEKIDVIDGTDPTKVLASFSGSALIDPECDFGDCNRLRGLPAGVIDSAEIPPQESRVVFIDFALDSLDQAPEAVLHHVYGTGAASPAFGEPGPIDYLATPVAFSTQTVPVVSPPLRGDNWVALNGCCEPGFPHRSSVMSLNGKLNNSQRFAIDFKRTNDRGEFYTGDRNRNESYVDYGAEILAVADATVVSVLDGMEANAPGVLPASDPELAAELTVENVDGNHVVLDLGGGVYAMYAHLISGSITVEPGDTVTEGQVIGELGNTGNANASHLHFQLMDGPSLLEADSLPYEFRSFDYQGQVPPQRVADADDYLAGTFLPEGPQQREARTDQMPLNLAVVTFP</sequence>
<protein>
    <submittedName>
        <fullName evidence="2">Peptidase</fullName>
    </submittedName>
</protein>
<evidence type="ECO:0000313" key="2">
    <source>
        <dbReference type="EMBL" id="AWH97088.1"/>
    </source>
</evidence>
<dbReference type="PANTHER" id="PTHR21666">
    <property type="entry name" value="PEPTIDASE-RELATED"/>
    <property type="match status" value="1"/>
</dbReference>
<dbReference type="EMBL" id="CP015453">
    <property type="protein sequence ID" value="AWH97088.1"/>
    <property type="molecule type" value="Genomic_DNA"/>
</dbReference>
<dbReference type="Pfam" id="PF01551">
    <property type="entry name" value="Peptidase_M23"/>
    <property type="match status" value="1"/>
</dbReference>
<organism evidence="2 3">
    <name type="scientific">Dietzia psychralcaliphila</name>
    <dbReference type="NCBI Taxonomy" id="139021"/>
    <lineage>
        <taxon>Bacteria</taxon>
        <taxon>Bacillati</taxon>
        <taxon>Actinomycetota</taxon>
        <taxon>Actinomycetes</taxon>
        <taxon>Mycobacteriales</taxon>
        <taxon>Dietziaceae</taxon>
        <taxon>Dietzia</taxon>
    </lineage>
</organism>
<dbReference type="Gene3D" id="2.70.70.10">
    <property type="entry name" value="Glucose Permease (Domain IIA)"/>
    <property type="match status" value="1"/>
</dbReference>
<dbReference type="CDD" id="cd12797">
    <property type="entry name" value="M23_peptidase"/>
    <property type="match status" value="1"/>
</dbReference>